<dbReference type="PANTHER" id="PTHR42687">
    <property type="entry name" value="L-THREONINE 3-DEHYDROGENASE"/>
    <property type="match status" value="1"/>
</dbReference>
<dbReference type="InterPro" id="IPR036291">
    <property type="entry name" value="NAD(P)-bd_dom_sf"/>
</dbReference>
<dbReference type="Pfam" id="PF01370">
    <property type="entry name" value="Epimerase"/>
    <property type="match status" value="1"/>
</dbReference>
<dbReference type="InterPro" id="IPR001509">
    <property type="entry name" value="Epimerase_deHydtase"/>
</dbReference>
<evidence type="ECO:0000313" key="4">
    <source>
        <dbReference type="Proteomes" id="UP000611723"/>
    </source>
</evidence>
<protein>
    <submittedName>
        <fullName evidence="3">NAD-dependent epimerase/dehydratase family protein</fullName>
    </submittedName>
</protein>
<comment type="similarity">
    <text evidence="1">Belongs to the NAD(P)-dependent epimerase/dehydratase family.</text>
</comment>
<dbReference type="RefSeq" id="WP_201431505.1">
    <property type="nucleotide sequence ID" value="NZ_JAEQBW010000005.1"/>
</dbReference>
<keyword evidence="4" id="KW-1185">Reference proteome</keyword>
<dbReference type="GO" id="GO:0008743">
    <property type="term" value="F:L-threonine 3-dehydrogenase activity"/>
    <property type="evidence" value="ECO:0007669"/>
    <property type="project" value="TreeGrafter"/>
</dbReference>
<organism evidence="3 4">
    <name type="scientific">Marivirga aurantiaca</name>
    <dbReference type="NCBI Taxonomy" id="2802615"/>
    <lineage>
        <taxon>Bacteria</taxon>
        <taxon>Pseudomonadati</taxon>
        <taxon>Bacteroidota</taxon>
        <taxon>Cytophagia</taxon>
        <taxon>Cytophagales</taxon>
        <taxon>Marivirgaceae</taxon>
        <taxon>Marivirga</taxon>
    </lineage>
</organism>
<dbReference type="AlphaFoldDB" id="A0A935C9V3"/>
<evidence type="ECO:0000256" key="1">
    <source>
        <dbReference type="ARBA" id="ARBA00007637"/>
    </source>
</evidence>
<dbReference type="FunFam" id="3.40.50.720:FF:000077">
    <property type="entry name" value="L-threonine 3-dehydrogenase, mitochondrial"/>
    <property type="match status" value="1"/>
</dbReference>
<evidence type="ECO:0000313" key="3">
    <source>
        <dbReference type="EMBL" id="MBK6265827.1"/>
    </source>
</evidence>
<name>A0A935C9V3_9BACT</name>
<proteinExistence type="inferred from homology"/>
<dbReference type="GO" id="GO:0006567">
    <property type="term" value="P:L-threonine catabolic process"/>
    <property type="evidence" value="ECO:0007669"/>
    <property type="project" value="TreeGrafter"/>
</dbReference>
<dbReference type="Gene3D" id="3.40.50.720">
    <property type="entry name" value="NAD(P)-binding Rossmann-like Domain"/>
    <property type="match status" value="1"/>
</dbReference>
<gene>
    <name evidence="3" type="ORF">JKA74_12355</name>
</gene>
<accession>A0A935C9V3</accession>
<dbReference type="SUPFAM" id="SSF51735">
    <property type="entry name" value="NAD(P)-binding Rossmann-fold domains"/>
    <property type="match status" value="1"/>
</dbReference>
<dbReference type="Proteomes" id="UP000611723">
    <property type="component" value="Unassembled WGS sequence"/>
</dbReference>
<feature type="domain" description="NAD-dependent epimerase/dehydratase" evidence="2">
    <location>
        <begin position="6"/>
        <end position="243"/>
    </location>
</feature>
<comment type="caution">
    <text evidence="3">The sequence shown here is derived from an EMBL/GenBank/DDBJ whole genome shotgun (WGS) entry which is preliminary data.</text>
</comment>
<sequence>METDTILIIGAGGQLGTELTAELRAIYGNANVIASDIQAPRPEQLEEGPFEQLNAMDALKIASIVDQYKVTQIYLLAAILSAKGEQNPKFAWDLNMQSLLNVLEIAKEKNLDKVYWPSSIAVFGPNSPVNNTPQHCVMDPNTVYGISKQAGERWCEYYFQKYGVDVRSLRYPGLIGYKSLPGGGTTDYAVDIFHKALNSEHFECFLAEDAYLPMMYMPDAIKATIDLMQAPSENLSVRSSYNVSAMSFSPKEIYEAIKKHHPDFTISFKPDYRQKIADSWPNSMDDSIASKDWGWKPQYLLEDMVADILENIPAYHY</sequence>
<reference evidence="3" key="1">
    <citation type="submission" date="2021-01" db="EMBL/GenBank/DDBJ databases">
        <title>Marivirga aurantiaca sp. nov., isolated from intertidal surface sediments.</title>
        <authorList>
            <person name="Zhang M."/>
        </authorList>
    </citation>
    <scope>NUCLEOTIDE SEQUENCE</scope>
    <source>
        <strain evidence="3">S37H4</strain>
    </source>
</reference>
<dbReference type="EMBL" id="JAEQBW010000005">
    <property type="protein sequence ID" value="MBK6265827.1"/>
    <property type="molecule type" value="Genomic_DNA"/>
</dbReference>
<dbReference type="PANTHER" id="PTHR42687:SF1">
    <property type="entry name" value="L-THREONINE 3-DEHYDROGENASE, MITOCHONDRIAL"/>
    <property type="match status" value="1"/>
</dbReference>
<evidence type="ECO:0000259" key="2">
    <source>
        <dbReference type="Pfam" id="PF01370"/>
    </source>
</evidence>
<dbReference type="InterPro" id="IPR051225">
    <property type="entry name" value="NAD(P)_epim/dehydratase"/>
</dbReference>